<accession>C0E0N3</accession>
<evidence type="ECO:0000313" key="1">
    <source>
        <dbReference type="EMBL" id="EEG28124.1"/>
    </source>
</evidence>
<sequence length="41" mass="4575">MTTATYDFVCCRTFLTCVLSSDHFAALFPTPPSVQVVNMIF</sequence>
<comment type="caution">
    <text evidence="1">The sequence shown here is derived from an EMBL/GenBank/DDBJ whole genome shotgun (WGS) entry which is preliminary data.</text>
</comment>
<proteinExistence type="predicted"/>
<dbReference type="Proteomes" id="UP000006247">
    <property type="component" value="Unassembled WGS sequence"/>
</dbReference>
<evidence type="ECO:0000313" key="2">
    <source>
        <dbReference type="Proteomes" id="UP000006247"/>
    </source>
</evidence>
<organism evidence="1 2">
    <name type="scientific">Corynebacterium matruchotii ATCC 33806</name>
    <dbReference type="NCBI Taxonomy" id="566549"/>
    <lineage>
        <taxon>Bacteria</taxon>
        <taxon>Bacillati</taxon>
        <taxon>Actinomycetota</taxon>
        <taxon>Actinomycetes</taxon>
        <taxon>Mycobacteriales</taxon>
        <taxon>Corynebacteriaceae</taxon>
        <taxon>Corynebacterium</taxon>
    </lineage>
</organism>
<dbReference type="EMBL" id="ACEB01000004">
    <property type="protein sequence ID" value="EEG28124.1"/>
    <property type="molecule type" value="Genomic_DNA"/>
</dbReference>
<dbReference type="AlphaFoldDB" id="C0E0N3"/>
<reference evidence="1 2" key="1">
    <citation type="submission" date="2009-01" db="EMBL/GenBank/DDBJ databases">
        <authorList>
            <person name="Fulton L."/>
            <person name="Clifton S."/>
            <person name="Chinwalla A.T."/>
            <person name="Mitreva M."/>
            <person name="Sodergren E."/>
            <person name="Weinstock G."/>
            <person name="Clifton S."/>
            <person name="Dooling D.J."/>
            <person name="Fulton B."/>
            <person name="Minx P."/>
            <person name="Pepin K.H."/>
            <person name="Johnson M."/>
            <person name="Bhonagiri V."/>
            <person name="Nash W.E."/>
            <person name="Mardis E.R."/>
            <person name="Wilson R.K."/>
        </authorList>
    </citation>
    <scope>NUCLEOTIDE SEQUENCE [LARGE SCALE GENOMIC DNA]</scope>
    <source>
        <strain evidence="1 2">ATCC 33806</strain>
    </source>
</reference>
<protein>
    <submittedName>
        <fullName evidence="1">Uncharacterized protein</fullName>
    </submittedName>
</protein>
<name>C0E0N3_9CORY</name>
<gene>
    <name evidence="1" type="ORF">CORMATOL_00533</name>
</gene>
<dbReference type="HOGENOM" id="CLU_3268722_0_0_11"/>